<dbReference type="PANTHER" id="PTHR43600:SF2">
    <property type="entry name" value="F420-NON-REDUCING HYDROGENASE VHU SUBUNIT A"/>
    <property type="match status" value="1"/>
</dbReference>
<comment type="similarity">
    <text evidence="2">Belongs to the [NiFe]/[NiFeSe] hydrogenase large subunit family.</text>
</comment>
<accession>A0A133VHR0</accession>
<protein>
    <submittedName>
        <fullName evidence="7">F420-nonreducing hydrogenase</fullName>
    </submittedName>
</protein>
<keyword evidence="3 6" id="KW-0533">Nickel</keyword>
<feature type="binding site" evidence="6">
    <location>
        <position position="458"/>
    </location>
    <ligand>
        <name>Fe cation</name>
        <dbReference type="ChEBI" id="CHEBI:24875"/>
    </ligand>
</feature>
<comment type="cofactor">
    <cofactor evidence="6">
        <name>Fe cation</name>
        <dbReference type="ChEBI" id="CHEBI:24875"/>
    </cofactor>
</comment>
<evidence type="ECO:0000256" key="2">
    <source>
        <dbReference type="ARBA" id="ARBA00009292"/>
    </source>
</evidence>
<evidence type="ECO:0000256" key="6">
    <source>
        <dbReference type="PIRSR" id="PIRSR601501-1"/>
    </source>
</evidence>
<feature type="binding site" evidence="6">
    <location>
        <position position="455"/>
    </location>
    <ligand>
        <name>Ni(2+)</name>
        <dbReference type="ChEBI" id="CHEBI:49786"/>
    </ligand>
</feature>
<evidence type="ECO:0000256" key="4">
    <source>
        <dbReference type="ARBA" id="ARBA00022723"/>
    </source>
</evidence>
<dbReference type="GO" id="GO:0016491">
    <property type="term" value="F:oxidoreductase activity"/>
    <property type="evidence" value="ECO:0007669"/>
    <property type="project" value="UniProtKB-KW"/>
</dbReference>
<feature type="binding site" evidence="6">
    <location>
        <position position="61"/>
    </location>
    <ligand>
        <name>Ni(2+)</name>
        <dbReference type="ChEBI" id="CHEBI:49786"/>
    </ligand>
</feature>
<dbReference type="PANTHER" id="PTHR43600">
    <property type="entry name" value="COENZYME F420 HYDROGENASE, SUBUNIT ALPHA"/>
    <property type="match status" value="1"/>
</dbReference>
<dbReference type="SUPFAM" id="SSF56762">
    <property type="entry name" value="HydB/Nqo4-like"/>
    <property type="match status" value="1"/>
</dbReference>
<dbReference type="Proteomes" id="UP000070263">
    <property type="component" value="Unassembled WGS sequence"/>
</dbReference>
<feature type="binding site" evidence="6">
    <location>
        <position position="64"/>
    </location>
    <ligand>
        <name>Ni(2+)</name>
        <dbReference type="ChEBI" id="CHEBI:49786"/>
    </ligand>
</feature>
<evidence type="ECO:0000256" key="3">
    <source>
        <dbReference type="ARBA" id="ARBA00022596"/>
    </source>
</evidence>
<evidence type="ECO:0000256" key="1">
    <source>
        <dbReference type="ARBA" id="ARBA00001967"/>
    </source>
</evidence>
<name>A0A133VHR0_9EURY</name>
<dbReference type="InterPro" id="IPR001501">
    <property type="entry name" value="Ni-dep_hyd_lsu"/>
</dbReference>
<keyword evidence="6" id="KW-0408">Iron</keyword>
<feature type="binding site" evidence="6">
    <location>
        <position position="42"/>
    </location>
    <ligand>
        <name>Mg(2+)</name>
        <dbReference type="ChEBI" id="CHEBI:18420"/>
    </ligand>
</feature>
<dbReference type="AlphaFoldDB" id="A0A133VHR0"/>
<dbReference type="Pfam" id="PF00374">
    <property type="entry name" value="NiFeSe_Hases"/>
    <property type="match status" value="2"/>
</dbReference>
<evidence type="ECO:0000313" key="7">
    <source>
        <dbReference type="EMBL" id="KXB05976.1"/>
    </source>
</evidence>
<dbReference type="PATRIC" id="fig|1698280.3.peg.1056"/>
<feature type="binding site" evidence="6">
    <location>
        <position position="64"/>
    </location>
    <ligand>
        <name>Fe cation</name>
        <dbReference type="ChEBI" id="CHEBI:24875"/>
    </ligand>
</feature>
<comment type="caution">
    <text evidence="7">The sequence shown here is derived from an EMBL/GenBank/DDBJ whole genome shotgun (WGS) entry which is preliminary data.</text>
</comment>
<feature type="binding site" evidence="6">
    <location>
        <position position="461"/>
    </location>
    <ligand>
        <name>Mg(2+)</name>
        <dbReference type="ChEBI" id="CHEBI:18420"/>
    </ligand>
</feature>
<proteinExistence type="inferred from homology"/>
<organism evidence="7 8">
    <name type="scientific">candidate division MSBL1 archaeon SCGC-AAA382A20</name>
    <dbReference type="NCBI Taxonomy" id="1698280"/>
    <lineage>
        <taxon>Archaea</taxon>
        <taxon>Methanobacteriati</taxon>
        <taxon>Methanobacteriota</taxon>
        <taxon>candidate division MSBL1</taxon>
    </lineage>
</organism>
<dbReference type="GO" id="GO:0016151">
    <property type="term" value="F:nickel cation binding"/>
    <property type="evidence" value="ECO:0007669"/>
    <property type="project" value="InterPro"/>
</dbReference>
<evidence type="ECO:0000313" key="8">
    <source>
        <dbReference type="Proteomes" id="UP000070263"/>
    </source>
</evidence>
<feature type="binding site" evidence="6">
    <location>
        <position position="409"/>
    </location>
    <ligand>
        <name>Mg(2+)</name>
        <dbReference type="ChEBI" id="CHEBI:18420"/>
    </ligand>
</feature>
<keyword evidence="6" id="KW-0460">Magnesium</keyword>
<dbReference type="Gene3D" id="1.10.645.10">
    <property type="entry name" value="Cytochrome-c3 Hydrogenase, chain B"/>
    <property type="match status" value="1"/>
</dbReference>
<dbReference type="EMBL" id="LHYE01000064">
    <property type="protein sequence ID" value="KXB05976.1"/>
    <property type="molecule type" value="Genomic_DNA"/>
</dbReference>
<keyword evidence="4 6" id="KW-0479">Metal-binding</keyword>
<reference evidence="7 8" key="1">
    <citation type="journal article" date="2016" name="Sci. Rep.">
        <title>Metabolic traits of an uncultured archaeal lineage -MSBL1- from brine pools of the Red Sea.</title>
        <authorList>
            <person name="Mwirichia R."/>
            <person name="Alam I."/>
            <person name="Rashid M."/>
            <person name="Vinu M."/>
            <person name="Ba-Alawi W."/>
            <person name="Anthony Kamau A."/>
            <person name="Kamanda Ngugi D."/>
            <person name="Goker M."/>
            <person name="Klenk H.P."/>
            <person name="Bajic V."/>
            <person name="Stingl U."/>
        </authorList>
    </citation>
    <scope>NUCLEOTIDE SEQUENCE [LARGE SCALE GENOMIC DNA]</scope>
    <source>
        <strain evidence="7">SCGC-AAA382A20</strain>
    </source>
</reference>
<dbReference type="InterPro" id="IPR029014">
    <property type="entry name" value="NiFe-Hase_large"/>
</dbReference>
<comment type="cofactor">
    <cofactor evidence="1 6">
        <name>Ni(2+)</name>
        <dbReference type="ChEBI" id="CHEBI:49786"/>
    </cofactor>
</comment>
<keyword evidence="8" id="KW-1185">Reference proteome</keyword>
<gene>
    <name evidence="7" type="ORF">AKJ51_04390</name>
</gene>
<keyword evidence="5" id="KW-0560">Oxidoreductase</keyword>
<sequence length="490" mass="54368">MKKVEIDPVTRLEGHAKIAIFLNDEEDVESAYFQAPELRGFEQFSIGRNVEEMPRITTSICGVCPMAHHMASAKALDDLYGVEPTPTGEKIRRLMYNAYTFSDHLLHFYYLGGPDFIVGPDADPAKRNILGVIEEVGMDVGNRVIKNRSFGQKILEIVAGDPIQPVSCTAGGVTKGLSEEERQEIEKMAESMRDFAEFTIDAFHDIVLENEDYVDLIKSDPYTLDTHYMGLVDENNKVNLYDGDIRAVDNVGDEIARFKGQDYLDHIGEKVHDSWTYLKFPYLKEKGWSGIESGEGSGIYRVGPLGRLNASEGMTTSLAHKEYERMYETLGGKPVHATLAYHWARLIEIMFAAERVLEISKDEDITNNDIRNIPEGSPDEGIGVTEAARGTLIHHYQTDEEGVLEDVNLIVATTHNNGGICMAVEEAAKGVIDGADVSEGDLNKVEMAFRAHDPCIACATHSLPGNMPLELEVYNSAGEKIANSSKRSER</sequence>
<evidence type="ECO:0000256" key="5">
    <source>
        <dbReference type="ARBA" id="ARBA00023002"/>
    </source>
</evidence>